<feature type="region of interest" description="Disordered" evidence="1">
    <location>
        <begin position="131"/>
        <end position="156"/>
    </location>
</feature>
<dbReference type="AlphaFoldDB" id="K0SG97"/>
<keyword evidence="3" id="KW-1185">Reference proteome</keyword>
<gene>
    <name evidence="2" type="ORF">THAOC_19733</name>
</gene>
<evidence type="ECO:0000313" key="2">
    <source>
        <dbReference type="EMBL" id="EJK59991.1"/>
    </source>
</evidence>
<dbReference type="EMBL" id="AGNL01021859">
    <property type="protein sequence ID" value="EJK59991.1"/>
    <property type="molecule type" value="Genomic_DNA"/>
</dbReference>
<comment type="caution">
    <text evidence="2">The sequence shown here is derived from an EMBL/GenBank/DDBJ whole genome shotgun (WGS) entry which is preliminary data.</text>
</comment>
<name>K0SG97_THAOC</name>
<dbReference type="Proteomes" id="UP000266841">
    <property type="component" value="Unassembled WGS sequence"/>
</dbReference>
<evidence type="ECO:0000313" key="3">
    <source>
        <dbReference type="Proteomes" id="UP000266841"/>
    </source>
</evidence>
<feature type="compositionally biased region" description="Basic residues" evidence="1">
    <location>
        <begin position="73"/>
        <end position="88"/>
    </location>
</feature>
<evidence type="ECO:0000256" key="1">
    <source>
        <dbReference type="SAM" id="MobiDB-lite"/>
    </source>
</evidence>
<reference evidence="2 3" key="1">
    <citation type="journal article" date="2012" name="Genome Biol.">
        <title>Genome and low-iron response of an oceanic diatom adapted to chronic iron limitation.</title>
        <authorList>
            <person name="Lommer M."/>
            <person name="Specht M."/>
            <person name="Roy A.S."/>
            <person name="Kraemer L."/>
            <person name="Andreson R."/>
            <person name="Gutowska M.A."/>
            <person name="Wolf J."/>
            <person name="Bergner S.V."/>
            <person name="Schilhabel M.B."/>
            <person name="Klostermeier U.C."/>
            <person name="Beiko R.G."/>
            <person name="Rosenstiel P."/>
            <person name="Hippler M."/>
            <person name="Laroche J."/>
        </authorList>
    </citation>
    <scope>NUCLEOTIDE SEQUENCE [LARGE SCALE GENOMIC DNA]</scope>
    <source>
        <strain evidence="2 3">CCMP1005</strain>
    </source>
</reference>
<organism evidence="2 3">
    <name type="scientific">Thalassiosira oceanica</name>
    <name type="common">Marine diatom</name>
    <dbReference type="NCBI Taxonomy" id="159749"/>
    <lineage>
        <taxon>Eukaryota</taxon>
        <taxon>Sar</taxon>
        <taxon>Stramenopiles</taxon>
        <taxon>Ochrophyta</taxon>
        <taxon>Bacillariophyta</taxon>
        <taxon>Coscinodiscophyceae</taxon>
        <taxon>Thalassiosirophycidae</taxon>
        <taxon>Thalassiosirales</taxon>
        <taxon>Thalassiosiraceae</taxon>
        <taxon>Thalassiosira</taxon>
    </lineage>
</organism>
<sequence length="234" mass="25473">MTRDFKIRNQSKLAVFTSRDGQLRIDLPPQPDGRSRRSRAESPSPSPLPRANRGLGFPSRRCRHCAREGSSGRPRRVHDRMGRGKRAAKPAPQPAGIGGMSGADLSLLMPGGVSELPDDQLAEIMQQLTLEQQKRSQKQAGPPTNPGPARRSSRGSDVCEHFFAKLRYINPNLTMDQAREGASRITSTAGAYQHVFVQVKKGNSGTAVGDIGTTAAQILSPWSRRKLGEPCQVT</sequence>
<feature type="region of interest" description="Disordered" evidence="1">
    <location>
        <begin position="18"/>
        <end position="102"/>
    </location>
</feature>
<proteinExistence type="predicted"/>
<accession>K0SG97</accession>
<protein>
    <submittedName>
        <fullName evidence="2">Uncharacterized protein</fullName>
    </submittedName>
</protein>